<keyword evidence="2" id="KW-0413">Isomerase</keyword>
<dbReference type="Gene3D" id="3.40.30.10">
    <property type="entry name" value="Glutaredoxin"/>
    <property type="match status" value="1"/>
</dbReference>
<dbReference type="InterPro" id="IPR036249">
    <property type="entry name" value="Thioredoxin-like_sf"/>
</dbReference>
<name>A0AAD0JS71_9ACTN</name>
<evidence type="ECO:0000313" key="3">
    <source>
        <dbReference type="Proteomes" id="UP000244903"/>
    </source>
</evidence>
<sequence length="220" mass="24069">MRIDIWSDVVCPFCWIGKRHLEAALEAFRSDHPGTEVEVVWRAFELDPAAPRHGDPVVDESTAQMLSRKYGMTLSEAEAGQEQMAERFRELGLEFNWRAATTSSTFDAHRLAALAADHGLSDEVDEALRRAYFTDGERLSDPEVLRRVGVGAGVPADAVDRMLTGDGFGDRVREDIEAARGIGVKGVPFFVLDGRLAVSGAQPVEVFGQALEQALAARQA</sequence>
<dbReference type="GO" id="GO:0016853">
    <property type="term" value="F:isomerase activity"/>
    <property type="evidence" value="ECO:0007669"/>
    <property type="project" value="UniProtKB-KW"/>
</dbReference>
<dbReference type="RefSeq" id="WP_107747507.1">
    <property type="nucleotide sequence ID" value="NZ_CP015453.1"/>
</dbReference>
<proteinExistence type="predicted"/>
<dbReference type="GO" id="GO:0016491">
    <property type="term" value="F:oxidoreductase activity"/>
    <property type="evidence" value="ECO:0007669"/>
    <property type="project" value="InterPro"/>
</dbReference>
<dbReference type="Proteomes" id="UP000244903">
    <property type="component" value="Chromosome"/>
</dbReference>
<protein>
    <submittedName>
        <fullName evidence="2">Protein-disulfide isomerase</fullName>
    </submittedName>
</protein>
<dbReference type="EMBL" id="CP015453">
    <property type="protein sequence ID" value="AWH95597.1"/>
    <property type="molecule type" value="Genomic_DNA"/>
</dbReference>
<evidence type="ECO:0000259" key="1">
    <source>
        <dbReference type="Pfam" id="PF01323"/>
    </source>
</evidence>
<keyword evidence="3" id="KW-1185">Reference proteome</keyword>
<accession>A0AAD0JS71</accession>
<dbReference type="CDD" id="cd03024">
    <property type="entry name" value="DsbA_FrnE"/>
    <property type="match status" value="1"/>
</dbReference>
<dbReference type="KEGG" id="dpc:A6048_08875"/>
<organism evidence="2 3">
    <name type="scientific">Dietzia psychralcaliphila</name>
    <dbReference type="NCBI Taxonomy" id="139021"/>
    <lineage>
        <taxon>Bacteria</taxon>
        <taxon>Bacillati</taxon>
        <taxon>Actinomycetota</taxon>
        <taxon>Actinomycetes</taxon>
        <taxon>Mycobacteriales</taxon>
        <taxon>Dietziaceae</taxon>
        <taxon>Dietzia</taxon>
    </lineage>
</organism>
<reference evidence="2 3" key="1">
    <citation type="submission" date="2016-04" db="EMBL/GenBank/DDBJ databases">
        <title>Complete genome sequence of the haloalkaliphilic hydrocarbon-degrading bacterium Dietzia psychralcaliphila ILA-1T, isolated from a drain of a fish product-processing plant.</title>
        <authorList>
            <person name="Zhao J."/>
            <person name="Hu B."/>
            <person name="Geng S."/>
            <person name="Nie Y."/>
            <person name="Tang Y."/>
        </authorList>
    </citation>
    <scope>NUCLEOTIDE SEQUENCE [LARGE SCALE GENOMIC DNA]</scope>
    <source>
        <strain evidence="2 3">ILA-1</strain>
    </source>
</reference>
<dbReference type="PANTHER" id="PTHR13887">
    <property type="entry name" value="GLUTATHIONE S-TRANSFERASE KAPPA"/>
    <property type="match status" value="1"/>
</dbReference>
<dbReference type="Pfam" id="PF01323">
    <property type="entry name" value="DSBA"/>
    <property type="match status" value="1"/>
</dbReference>
<dbReference type="InterPro" id="IPR001853">
    <property type="entry name" value="DSBA-like_thioredoxin_dom"/>
</dbReference>
<dbReference type="SUPFAM" id="SSF52833">
    <property type="entry name" value="Thioredoxin-like"/>
    <property type="match status" value="1"/>
</dbReference>
<evidence type="ECO:0000313" key="2">
    <source>
        <dbReference type="EMBL" id="AWH95597.1"/>
    </source>
</evidence>
<dbReference type="AlphaFoldDB" id="A0AAD0JS71"/>
<feature type="domain" description="DSBA-like thioredoxin" evidence="1">
    <location>
        <begin position="3"/>
        <end position="211"/>
    </location>
</feature>
<dbReference type="PANTHER" id="PTHR13887:SF41">
    <property type="entry name" value="THIOREDOXIN SUPERFAMILY PROTEIN"/>
    <property type="match status" value="1"/>
</dbReference>
<gene>
    <name evidence="2" type="ORF">A6048_08875</name>
</gene>